<dbReference type="EMBL" id="HBUE01290160">
    <property type="protein sequence ID" value="CAG6573663.1"/>
    <property type="molecule type" value="Transcribed_RNA"/>
</dbReference>
<sequence>MFCRFLHAEFSCADRSSTDIFFTSGAIFFPEKWRPQPSRFSAGFQRNAKLKHDICSCRPLRRPCRQFSGKLEQFLLGVSKMKTSCWQFTFVLVFTFSLGSRCGFFTRSDCFRGQVHGVFRVSGHITMAESCFLVARIEWRIWTGFFVTLEDGESFQRTSAQDALLEWGRGSTLGEFLNCMLGGFALQQSYFAGEKWTGLLRLDTVPWR</sequence>
<protein>
    <submittedName>
        <fullName evidence="1">(northern house mosquito) hypothetical protein</fullName>
    </submittedName>
</protein>
<evidence type="ECO:0000313" key="1">
    <source>
        <dbReference type="EMBL" id="CAG6522053.1"/>
    </source>
</evidence>
<dbReference type="AlphaFoldDB" id="A0A8D8E1U7"/>
<accession>A0A8D8E1U7</accession>
<dbReference type="EMBL" id="HBUE01184462">
    <property type="protein sequence ID" value="CAG6522053.1"/>
    <property type="molecule type" value="Transcribed_RNA"/>
</dbReference>
<name>A0A8D8E1U7_CULPI</name>
<reference evidence="1" key="1">
    <citation type="submission" date="2021-05" db="EMBL/GenBank/DDBJ databases">
        <authorList>
            <person name="Alioto T."/>
            <person name="Alioto T."/>
            <person name="Gomez Garrido J."/>
        </authorList>
    </citation>
    <scope>NUCLEOTIDE SEQUENCE</scope>
</reference>
<organism evidence="1">
    <name type="scientific">Culex pipiens</name>
    <name type="common">House mosquito</name>
    <dbReference type="NCBI Taxonomy" id="7175"/>
    <lineage>
        <taxon>Eukaryota</taxon>
        <taxon>Metazoa</taxon>
        <taxon>Ecdysozoa</taxon>
        <taxon>Arthropoda</taxon>
        <taxon>Hexapoda</taxon>
        <taxon>Insecta</taxon>
        <taxon>Pterygota</taxon>
        <taxon>Neoptera</taxon>
        <taxon>Endopterygota</taxon>
        <taxon>Diptera</taxon>
        <taxon>Nematocera</taxon>
        <taxon>Culicoidea</taxon>
        <taxon>Culicidae</taxon>
        <taxon>Culicinae</taxon>
        <taxon>Culicini</taxon>
        <taxon>Culex</taxon>
        <taxon>Culex</taxon>
    </lineage>
</organism>
<proteinExistence type="predicted"/>